<dbReference type="Gene3D" id="2.60.40.10">
    <property type="entry name" value="Immunoglobulins"/>
    <property type="match status" value="1"/>
</dbReference>
<accession>A0A2X0UCM5</accession>
<comment type="catalytic activity">
    <reaction evidence="5 6">
        <text>alpha-maltose 1-phosphate + [(1-&gt;4)-alpha-D-glucosyl](n) = [(1-&gt;4)-alpha-D-glucosyl](n+2) + phosphate</text>
        <dbReference type="Rhea" id="RHEA:42692"/>
        <dbReference type="Rhea" id="RHEA-COMP:9584"/>
        <dbReference type="Rhea" id="RHEA-COMP:10183"/>
        <dbReference type="ChEBI" id="CHEBI:15444"/>
        <dbReference type="ChEBI" id="CHEBI:43474"/>
        <dbReference type="ChEBI" id="CHEBI:63576"/>
        <dbReference type="EC" id="2.4.99.16"/>
    </reaction>
</comment>
<dbReference type="PANTHER" id="PTHR47786">
    <property type="entry name" value="ALPHA-1,4-GLUCAN:MALTOSE-1-PHOSPHATE MALTOSYLTRANSFERASE"/>
    <property type="match status" value="1"/>
</dbReference>
<evidence type="ECO:0000259" key="8">
    <source>
        <dbReference type="SMART" id="SM00642"/>
    </source>
</evidence>
<keyword evidence="10" id="KW-1185">Reference proteome</keyword>
<dbReference type="Gene3D" id="2.60.40.1180">
    <property type="entry name" value="Golgi alpha-mannosidase II"/>
    <property type="match status" value="1"/>
</dbReference>
<feature type="region of interest" description="Disordered" evidence="7">
    <location>
        <begin position="266"/>
        <end position="287"/>
    </location>
</feature>
<feature type="active site" description="Nucleophile" evidence="6">
    <location>
        <position position="399"/>
    </location>
</feature>
<proteinExistence type="inferred from homology"/>
<comment type="similarity">
    <text evidence="6">Belongs to the glycosyl hydrolase 13 family. GlgE subfamily.</text>
</comment>
<evidence type="ECO:0000256" key="2">
    <source>
        <dbReference type="ARBA" id="ARBA00022676"/>
    </source>
</evidence>
<dbReference type="InterPro" id="IPR006047">
    <property type="entry name" value="GH13_cat_dom"/>
</dbReference>
<feature type="site" description="Transition state stabilizer" evidence="6">
    <location>
        <position position="485"/>
    </location>
</feature>
<keyword evidence="3 6" id="KW-0808">Transferase</keyword>
<evidence type="ECO:0000313" key="10">
    <source>
        <dbReference type="Proteomes" id="UP000250192"/>
    </source>
</evidence>
<dbReference type="PANTHER" id="PTHR47786:SF2">
    <property type="entry name" value="GLYCOSYL HYDROLASE FAMILY 13 CATALYTIC DOMAIN-CONTAINING PROTEIN"/>
    <property type="match status" value="1"/>
</dbReference>
<evidence type="ECO:0000256" key="7">
    <source>
        <dbReference type="SAM" id="MobiDB-lite"/>
    </source>
</evidence>
<reference evidence="9 10" key="1">
    <citation type="submission" date="2018-06" db="EMBL/GenBank/DDBJ databases">
        <authorList>
            <consortium name="Pathogen Informatics"/>
            <person name="Doyle S."/>
        </authorList>
    </citation>
    <scope>NUCLEOTIDE SEQUENCE [LARGE SCALE GENOMIC DNA]</scope>
    <source>
        <strain evidence="9 10">NCTC9935</strain>
    </source>
</reference>
<comment type="subunit">
    <text evidence="1 6">Homodimer.</text>
</comment>
<feature type="binding site" evidence="6">
    <location>
        <position position="269"/>
    </location>
    <ligand>
        <name>alpha-maltose 1-phosphate</name>
        <dbReference type="ChEBI" id="CHEBI:63576"/>
    </ligand>
</feature>
<dbReference type="GO" id="GO:0030979">
    <property type="term" value="P:alpha-glucan biosynthetic process"/>
    <property type="evidence" value="ECO:0007669"/>
    <property type="project" value="UniProtKB-UniRule"/>
</dbReference>
<dbReference type="Pfam" id="PF21702">
    <property type="entry name" value="GLGE_C"/>
    <property type="match status" value="1"/>
</dbReference>
<dbReference type="AlphaFoldDB" id="A0A2X0UCM5"/>
<dbReference type="Pfam" id="PF11896">
    <property type="entry name" value="GlgE_dom_N_S"/>
    <property type="match status" value="1"/>
</dbReference>
<dbReference type="Pfam" id="PF00128">
    <property type="entry name" value="Alpha-amylase"/>
    <property type="match status" value="1"/>
</dbReference>
<keyword evidence="2 6" id="KW-0328">Glycosyltransferase</keyword>
<feature type="binding site" evidence="6">
    <location>
        <begin position="538"/>
        <end position="539"/>
    </location>
    <ligand>
        <name>alpha-maltose 1-phosphate</name>
        <dbReference type="ChEBI" id="CHEBI:63576"/>
    </ligand>
</feature>
<protein>
    <recommendedName>
        <fullName evidence="6">Alpha-1,4-glucan:maltose-1-phosphate maltosyltransferase</fullName>
        <shortName evidence="6">GMPMT</shortName>
        <ecNumber evidence="6">2.4.99.16</ecNumber>
    </recommendedName>
    <alternativeName>
        <fullName evidence="6">(1-&gt;4)-alpha-D-glucan:maltose-1-phosphate alpha-D-maltosyltransferase</fullName>
    </alternativeName>
</protein>
<keyword evidence="4 6" id="KW-0119">Carbohydrate metabolism</keyword>
<dbReference type="InterPro" id="IPR013783">
    <property type="entry name" value="Ig-like_fold"/>
</dbReference>
<dbReference type="HAMAP" id="MF_02124">
    <property type="entry name" value="GlgE"/>
    <property type="match status" value="1"/>
</dbReference>
<feature type="binding site" evidence="6">
    <location>
        <position position="400"/>
    </location>
    <ligand>
        <name>alpha-maltose 1-phosphate</name>
        <dbReference type="ChEBI" id="CHEBI:63576"/>
    </ligand>
</feature>
<dbReference type="Gene3D" id="3.20.20.80">
    <property type="entry name" value="Glycosidases"/>
    <property type="match status" value="1"/>
</dbReference>
<name>A0A2X0UCM5_9ACTO</name>
<dbReference type="InterPro" id="IPR049171">
    <property type="entry name" value="GLGE_C"/>
</dbReference>
<organism evidence="9 10">
    <name type="scientific">Schaalia odontolytica</name>
    <dbReference type="NCBI Taxonomy" id="1660"/>
    <lineage>
        <taxon>Bacteria</taxon>
        <taxon>Bacillati</taxon>
        <taxon>Actinomycetota</taxon>
        <taxon>Actinomycetes</taxon>
        <taxon>Actinomycetales</taxon>
        <taxon>Actinomycetaceae</taxon>
        <taxon>Schaalia</taxon>
    </lineage>
</organism>
<dbReference type="SUPFAM" id="SSF51445">
    <property type="entry name" value="(Trans)glycosidases"/>
    <property type="match status" value="1"/>
</dbReference>
<dbReference type="GO" id="GO:0004553">
    <property type="term" value="F:hydrolase activity, hydrolyzing O-glycosyl compounds"/>
    <property type="evidence" value="ECO:0007669"/>
    <property type="project" value="InterPro"/>
</dbReference>
<dbReference type="Gene3D" id="1.20.58.80">
    <property type="entry name" value="Phosphotransferase system, lactose/cellobiose-type IIA subunit"/>
    <property type="match status" value="1"/>
</dbReference>
<dbReference type="Proteomes" id="UP000250192">
    <property type="component" value="Unassembled WGS sequence"/>
</dbReference>
<dbReference type="EMBL" id="UAPR01000001">
    <property type="protein sequence ID" value="SPT54878.1"/>
    <property type="molecule type" value="Genomic_DNA"/>
</dbReference>
<evidence type="ECO:0000256" key="5">
    <source>
        <dbReference type="ARBA" id="ARBA00048735"/>
    </source>
</evidence>
<evidence type="ECO:0000256" key="3">
    <source>
        <dbReference type="ARBA" id="ARBA00022679"/>
    </source>
</evidence>
<dbReference type="EC" id="2.4.99.16" evidence="6"/>
<dbReference type="SMART" id="SM00642">
    <property type="entry name" value="Aamy"/>
    <property type="match status" value="1"/>
</dbReference>
<feature type="binding site" evidence="6">
    <location>
        <position position="364"/>
    </location>
    <ligand>
        <name>alpha-maltose 1-phosphate</name>
        <dbReference type="ChEBI" id="CHEBI:63576"/>
    </ligand>
</feature>
<dbReference type="InterPro" id="IPR017853">
    <property type="entry name" value="GH"/>
</dbReference>
<dbReference type="GO" id="GO:0016758">
    <property type="term" value="F:hexosyltransferase activity"/>
    <property type="evidence" value="ECO:0007669"/>
    <property type="project" value="UniProtKB-UniRule"/>
</dbReference>
<dbReference type="STRING" id="1660.APY09_06705"/>
<dbReference type="InterPro" id="IPR026585">
    <property type="entry name" value="GlgE"/>
</dbReference>
<gene>
    <name evidence="9" type="primary">glgE1</name>
    <name evidence="6" type="synonym">glgE</name>
    <name evidence="9" type="ORF">NCTC9935_00427</name>
</gene>
<feature type="active site" description="Proton donor" evidence="6">
    <location>
        <position position="428"/>
    </location>
</feature>
<sequence>MCLVSEKLLPRIPIIEVFPVIEDGTLPAKATEGEPFPIRATVFREGHDAFAAEAVLLRPNGGEYSRTRMVDIAPGLDRYEAWVAADTPGAWSFRVDSWSDPYATWRHDATVKVGAGVDVELMLEEGALLMERAAEGTAYGSPSQDRPPASDIEVLNDAARRLRDTSHSAQQRLSAGISSRVRLIFRDHPLRDLLDSSRVYPLDVARTKALAGAWYEIFPRSAGAFQRPDGTWVSGTLAGAAEDLPRIAGMGFDVVYLTPIHPIGTTHRKGKNNSLEAAPGDPGSPYGIGAPEGGHDAIHPELGDFADFDRFVKRARGLGLEVALDLALQCSPDHPWVAEHPEWFTTRADGTIAYAENPPKKYQDIYPLNFDNDPEGIYQAVRDVIELWINHGVTIFRVDNPHTKPIPFWERLLADIKAQYPGTLFLAEAFTRPAMMRTLGAVGFDQSYTYFAWRTHKQEIEEYLKQVSEETAHLMRPSFWPTTHDILTPQMWDGGTAIFAIRAMLAALGAPTWGIYSGYEFVENKPRGTYQEPNDNEKYEFRPRRWEDADEIGISRLFTLLNAARAKHPALRQLHQIRIHPTSSDRLIAFSRQVPGKFTADGKPDTVICVISLDPHQGVDGSVELDLEAMGLSTPGGHITVVDELDGRSYVWGASNWVSLSPVTRLGHVFKVEPAHTSPWAQA</sequence>
<evidence type="ECO:0000256" key="1">
    <source>
        <dbReference type="ARBA" id="ARBA00011738"/>
    </source>
</evidence>
<dbReference type="InterPro" id="IPR013780">
    <property type="entry name" value="Glyco_hydro_b"/>
</dbReference>
<comment type="function">
    <text evidence="6">Maltosyltransferase that uses maltose 1-phosphate (M1P) as the sugar donor to elongate linear or branched alpha-(1-&gt;4)-glucans. Is involved in a branched alpha-glucan biosynthetic pathway from trehalose, together with TreS, Mak and GlgB.</text>
</comment>
<evidence type="ECO:0000313" key="9">
    <source>
        <dbReference type="EMBL" id="SPT54878.1"/>
    </source>
</evidence>
<evidence type="ECO:0000256" key="4">
    <source>
        <dbReference type="ARBA" id="ARBA00023277"/>
    </source>
</evidence>
<evidence type="ECO:0000256" key="6">
    <source>
        <dbReference type="HAMAP-Rule" id="MF_02124"/>
    </source>
</evidence>
<feature type="domain" description="Glycosyl hydrolase family 13 catalytic" evidence="8">
    <location>
        <begin position="216"/>
        <end position="565"/>
    </location>
</feature>
<dbReference type="InterPro" id="IPR021828">
    <property type="entry name" value="GlgE_dom_N/S"/>
</dbReference>
<feature type="binding site" evidence="6">
    <location>
        <position position="329"/>
    </location>
    <ligand>
        <name>alpha-maltose 1-phosphate</name>
        <dbReference type="ChEBI" id="CHEBI:63576"/>
    </ligand>
</feature>